<dbReference type="InterPro" id="IPR013083">
    <property type="entry name" value="Znf_RING/FYVE/PHD"/>
</dbReference>
<dbReference type="InterPro" id="IPR000315">
    <property type="entry name" value="Znf_B-box"/>
</dbReference>
<dbReference type="PROSITE" id="PS50119">
    <property type="entry name" value="ZF_BBOX"/>
    <property type="match status" value="1"/>
</dbReference>
<dbReference type="PANTHER" id="PTHR25465">
    <property type="entry name" value="B-BOX DOMAIN CONTAINING"/>
    <property type="match status" value="1"/>
</dbReference>
<dbReference type="InterPro" id="IPR058030">
    <property type="entry name" value="TRIM8/14/16/25/29/45/65_CC"/>
</dbReference>
<evidence type="ECO:0000259" key="9">
    <source>
        <dbReference type="PROSITE" id="PS50188"/>
    </source>
</evidence>
<dbReference type="PANTHER" id="PTHR25465:SF14">
    <property type="entry name" value="E3 UBIQUITIN-PROTEIN LIGASE TRIM65"/>
    <property type="match status" value="1"/>
</dbReference>
<dbReference type="SUPFAM" id="SSF57845">
    <property type="entry name" value="B-box zinc-binding domain"/>
    <property type="match status" value="1"/>
</dbReference>
<dbReference type="CDD" id="cd19769">
    <property type="entry name" value="Bbox2_TRIM16-like"/>
    <property type="match status" value="1"/>
</dbReference>
<dbReference type="GO" id="GO:0008270">
    <property type="term" value="F:zinc ion binding"/>
    <property type="evidence" value="ECO:0007669"/>
    <property type="project" value="UniProtKB-KW"/>
</dbReference>
<evidence type="ECO:0000313" key="11">
    <source>
        <dbReference type="Proteomes" id="UP000886611"/>
    </source>
</evidence>
<feature type="domain" description="B box-type" evidence="8">
    <location>
        <begin position="89"/>
        <end position="129"/>
    </location>
</feature>
<dbReference type="CDD" id="cd16040">
    <property type="entry name" value="SPRY_PRY_SNTX"/>
    <property type="match status" value="1"/>
</dbReference>
<keyword evidence="2" id="KW-0479">Metal-binding</keyword>
<dbReference type="SMART" id="SM00336">
    <property type="entry name" value="BBOX"/>
    <property type="match status" value="1"/>
</dbReference>
<feature type="non-terminal residue" evidence="10">
    <location>
        <position position="512"/>
    </location>
</feature>
<evidence type="ECO:0000256" key="4">
    <source>
        <dbReference type="ARBA" id="ARBA00022833"/>
    </source>
</evidence>
<keyword evidence="4" id="KW-0862">Zinc</keyword>
<dbReference type="InterPro" id="IPR051051">
    <property type="entry name" value="E3_ubiq-ligase_TRIM/RNF"/>
</dbReference>
<dbReference type="SMART" id="SM00449">
    <property type="entry name" value="SPRY"/>
    <property type="match status" value="1"/>
</dbReference>
<dbReference type="GO" id="GO:0005737">
    <property type="term" value="C:cytoplasm"/>
    <property type="evidence" value="ECO:0007669"/>
    <property type="project" value="UniProtKB-ARBA"/>
</dbReference>
<dbReference type="EMBL" id="JAATIS010003638">
    <property type="protein sequence ID" value="KAG2464565.1"/>
    <property type="molecule type" value="Genomic_DNA"/>
</dbReference>
<dbReference type="Pfam" id="PF13765">
    <property type="entry name" value="PRY"/>
    <property type="match status" value="1"/>
</dbReference>
<dbReference type="SUPFAM" id="SSF57850">
    <property type="entry name" value="RING/U-box"/>
    <property type="match status" value="1"/>
</dbReference>
<dbReference type="Proteomes" id="UP000886611">
    <property type="component" value="Unassembled WGS sequence"/>
</dbReference>
<protein>
    <submittedName>
        <fullName evidence="10">TRI16 protein</fullName>
    </submittedName>
</protein>
<feature type="domain" description="B30.2/SPRY" evidence="9">
    <location>
        <begin position="306"/>
        <end position="502"/>
    </location>
</feature>
<feature type="coiled-coil region" evidence="7">
    <location>
        <begin position="209"/>
        <end position="239"/>
    </location>
</feature>
<evidence type="ECO:0000256" key="6">
    <source>
        <dbReference type="PROSITE-ProRule" id="PRU00024"/>
    </source>
</evidence>
<accession>A0A8X7X931</accession>
<dbReference type="PROSITE" id="PS00518">
    <property type="entry name" value="ZF_RING_1"/>
    <property type="match status" value="1"/>
</dbReference>
<evidence type="ECO:0000256" key="1">
    <source>
        <dbReference type="ARBA" id="ARBA00022588"/>
    </source>
</evidence>
<evidence type="ECO:0000259" key="8">
    <source>
        <dbReference type="PROSITE" id="PS50119"/>
    </source>
</evidence>
<name>A0A8X7X931_POLSE</name>
<comment type="caution">
    <text evidence="10">The sequence shown here is derived from an EMBL/GenBank/DDBJ whole genome shotgun (WGS) entry which is preliminary data.</text>
</comment>
<keyword evidence="1" id="KW-0399">Innate immunity</keyword>
<dbReference type="GO" id="GO:0045087">
    <property type="term" value="P:innate immune response"/>
    <property type="evidence" value="ECO:0007669"/>
    <property type="project" value="UniProtKB-KW"/>
</dbReference>
<evidence type="ECO:0000256" key="2">
    <source>
        <dbReference type="ARBA" id="ARBA00022723"/>
    </source>
</evidence>
<dbReference type="InterPro" id="IPR003877">
    <property type="entry name" value="SPRY_dom"/>
</dbReference>
<keyword evidence="11" id="KW-1185">Reference proteome</keyword>
<evidence type="ECO:0000256" key="3">
    <source>
        <dbReference type="ARBA" id="ARBA00022771"/>
    </source>
</evidence>
<dbReference type="InterPro" id="IPR001870">
    <property type="entry name" value="B30.2/SPRY"/>
</dbReference>
<dbReference type="AlphaFoldDB" id="A0A8X7X931"/>
<gene>
    <name evidence="10" type="primary">Trim16_45</name>
    <name evidence="10" type="ORF">GTO96_0003059</name>
</gene>
<dbReference type="PRINTS" id="PR01407">
    <property type="entry name" value="BUTYPHLNCDUF"/>
</dbReference>
<dbReference type="Gene3D" id="3.30.40.10">
    <property type="entry name" value="Zinc/RING finger domain, C3HC4 (zinc finger)"/>
    <property type="match status" value="1"/>
</dbReference>
<sequence length="512" mass="59161">MSIPCGHRYCVNCVKNCWDQKGLMGDCSCAQCCEAFSQKPAPQKKPILAGIMVRRLQEVSREVHTRRIFKNEVQIQPHCVNGTEKPQSTAPQVCPQHNMDVEYFCVVDNCCVCSLCILEEHKNHEMVPIEKDRAKQERQLEVKQIEIQHKIRKKQQKLEDMKWTVKFVKNSARREAGKCDRIFADLIHSIEKSRHELNEMIRAQEDAIVKKADDVMGQLEGEIEDLKKINLRLRQLSKTDQCHFFQNFKTLCIPSKGRDLPKLPRSVDGSFENFSRELFSLKQQVDKLLRRALMKVTQNAGKAQIYSVTCPERIRRETFTPYTFQPTLDRNTLQRKLWLSEDQRMVTLGRESWPYPSHPERFDQLHQVLCIESLSGARSYWEVQWSGRGAMIGVTYKSIGRKGAGNDCSLGRNNKSWGLWCSGSMYAAWHDNQETKIAAARCHRIGVYLDYPAGTLAFYGLSETAMILLHKFETTFIKPLHPAFCFFYHYPGFYVNFDSSITICQLSQSAQP</sequence>
<dbReference type="Pfam" id="PF25600">
    <property type="entry name" value="TRIM_CC"/>
    <property type="match status" value="1"/>
</dbReference>
<evidence type="ECO:0000313" key="10">
    <source>
        <dbReference type="EMBL" id="KAG2464565.1"/>
    </source>
</evidence>
<dbReference type="Gene3D" id="2.60.120.920">
    <property type="match status" value="1"/>
</dbReference>
<dbReference type="PROSITE" id="PS50188">
    <property type="entry name" value="B302_SPRY"/>
    <property type="match status" value="1"/>
</dbReference>
<keyword evidence="7" id="KW-0175">Coiled coil</keyword>
<dbReference type="InterPro" id="IPR013320">
    <property type="entry name" value="ConA-like_dom_sf"/>
</dbReference>
<reference evidence="10 11" key="1">
    <citation type="journal article" date="2021" name="Cell">
        <title>Tracing the genetic footprints of vertebrate landing in non-teleost ray-finned fishes.</title>
        <authorList>
            <person name="Bi X."/>
            <person name="Wang K."/>
            <person name="Yang L."/>
            <person name="Pan H."/>
            <person name="Jiang H."/>
            <person name="Wei Q."/>
            <person name="Fang M."/>
            <person name="Yu H."/>
            <person name="Zhu C."/>
            <person name="Cai Y."/>
            <person name="He Y."/>
            <person name="Gan X."/>
            <person name="Zeng H."/>
            <person name="Yu D."/>
            <person name="Zhu Y."/>
            <person name="Jiang H."/>
            <person name="Qiu Q."/>
            <person name="Yang H."/>
            <person name="Zhang Y.E."/>
            <person name="Wang W."/>
            <person name="Zhu M."/>
            <person name="He S."/>
            <person name="Zhang G."/>
        </authorList>
    </citation>
    <scope>NUCLEOTIDE SEQUENCE [LARGE SCALE GENOMIC DNA]</scope>
    <source>
        <strain evidence="10">Bchr_013</strain>
    </source>
</reference>
<keyword evidence="3 6" id="KW-0863">Zinc-finger</keyword>
<dbReference type="SMART" id="SM00589">
    <property type="entry name" value="PRY"/>
    <property type="match status" value="1"/>
</dbReference>
<dbReference type="InterPro" id="IPR043136">
    <property type="entry name" value="B30.2/SPRY_sf"/>
</dbReference>
<organism evidence="10 11">
    <name type="scientific">Polypterus senegalus</name>
    <name type="common">Senegal bichir</name>
    <dbReference type="NCBI Taxonomy" id="55291"/>
    <lineage>
        <taxon>Eukaryota</taxon>
        <taxon>Metazoa</taxon>
        <taxon>Chordata</taxon>
        <taxon>Craniata</taxon>
        <taxon>Vertebrata</taxon>
        <taxon>Euteleostomi</taxon>
        <taxon>Actinopterygii</taxon>
        <taxon>Polypteriformes</taxon>
        <taxon>Polypteridae</taxon>
        <taxon>Polypterus</taxon>
    </lineage>
</organism>
<evidence type="ECO:0000256" key="5">
    <source>
        <dbReference type="ARBA" id="ARBA00022859"/>
    </source>
</evidence>
<dbReference type="Pfam" id="PF00643">
    <property type="entry name" value="zf-B_box"/>
    <property type="match status" value="1"/>
</dbReference>
<evidence type="ECO:0000256" key="7">
    <source>
        <dbReference type="SAM" id="Coils"/>
    </source>
</evidence>
<feature type="non-terminal residue" evidence="10">
    <location>
        <position position="1"/>
    </location>
</feature>
<keyword evidence="5" id="KW-0391">Immunity</keyword>
<dbReference type="SUPFAM" id="SSF49899">
    <property type="entry name" value="Concanavalin A-like lectins/glucanases"/>
    <property type="match status" value="1"/>
</dbReference>
<dbReference type="InterPro" id="IPR006574">
    <property type="entry name" value="PRY"/>
</dbReference>
<dbReference type="InterPro" id="IPR003879">
    <property type="entry name" value="Butyrophylin_SPRY"/>
</dbReference>
<dbReference type="Pfam" id="PF00622">
    <property type="entry name" value="SPRY"/>
    <property type="match status" value="1"/>
</dbReference>
<dbReference type="Gene3D" id="3.30.160.60">
    <property type="entry name" value="Classic Zinc Finger"/>
    <property type="match status" value="1"/>
</dbReference>
<proteinExistence type="predicted"/>
<dbReference type="InterPro" id="IPR017907">
    <property type="entry name" value="Znf_RING_CS"/>
</dbReference>